<gene>
    <name evidence="1" type="ORF">ACFO5X_01690</name>
</gene>
<protein>
    <submittedName>
        <fullName evidence="1">Uncharacterized protein</fullName>
    </submittedName>
</protein>
<keyword evidence="2" id="KW-1185">Reference proteome</keyword>
<proteinExistence type="predicted"/>
<accession>A0ABV9KAZ0</accession>
<sequence length="187" mass="20911">MMSDGQQIRHDFAAWAASTAARSSKLARFNVSAGRTAIASDSRLSQIACGLEHLPEPGDFDEWHRSICETVQKNLTGLAGTPYQFGVSAKLVNVYLKALLISEFGDDRPDGNLALRVAAVHPPIDRSLLGALEREDFGDFKSEWHTYKMRSWSTFSFEDYSEVIRLIRVATGGVLWKIEKHWPGQQL</sequence>
<dbReference type="Proteomes" id="UP001595973">
    <property type="component" value="Unassembled WGS sequence"/>
</dbReference>
<evidence type="ECO:0000313" key="2">
    <source>
        <dbReference type="Proteomes" id="UP001595973"/>
    </source>
</evidence>
<name>A0ABV9KAZ0_9RHOB</name>
<dbReference type="RefSeq" id="WP_380715276.1">
    <property type="nucleotide sequence ID" value="NZ_JBHSGI010000002.1"/>
</dbReference>
<reference evidence="2" key="1">
    <citation type="journal article" date="2019" name="Int. J. Syst. Evol. Microbiol.">
        <title>The Global Catalogue of Microorganisms (GCM) 10K type strain sequencing project: providing services to taxonomists for standard genome sequencing and annotation.</title>
        <authorList>
            <consortium name="The Broad Institute Genomics Platform"/>
            <consortium name="The Broad Institute Genome Sequencing Center for Infectious Disease"/>
            <person name="Wu L."/>
            <person name="Ma J."/>
        </authorList>
    </citation>
    <scope>NUCLEOTIDE SEQUENCE [LARGE SCALE GENOMIC DNA]</scope>
    <source>
        <strain evidence="2">CGMCC 4.7283</strain>
    </source>
</reference>
<dbReference type="EMBL" id="JBHSGI010000002">
    <property type="protein sequence ID" value="MFC4667252.1"/>
    <property type="molecule type" value="Genomic_DNA"/>
</dbReference>
<evidence type="ECO:0000313" key="1">
    <source>
        <dbReference type="EMBL" id="MFC4667252.1"/>
    </source>
</evidence>
<organism evidence="1 2">
    <name type="scientific">Seohaeicola nanhaiensis</name>
    <dbReference type="NCBI Taxonomy" id="1387282"/>
    <lineage>
        <taxon>Bacteria</taxon>
        <taxon>Pseudomonadati</taxon>
        <taxon>Pseudomonadota</taxon>
        <taxon>Alphaproteobacteria</taxon>
        <taxon>Rhodobacterales</taxon>
        <taxon>Roseobacteraceae</taxon>
        <taxon>Seohaeicola</taxon>
    </lineage>
</organism>
<comment type="caution">
    <text evidence="1">The sequence shown here is derived from an EMBL/GenBank/DDBJ whole genome shotgun (WGS) entry which is preliminary data.</text>
</comment>